<feature type="region of interest" description="Disordered" evidence="1">
    <location>
        <begin position="115"/>
        <end position="136"/>
    </location>
</feature>
<dbReference type="AlphaFoldDB" id="A0A367ERZ5"/>
<sequence>MEIDFSVSELEVLSAALTRLKFEDPPSEPFFGSHYFAAAHDRILRSIITASREKGDLGRAARWEKWRDWQGREYERTLIFHYATALTAWPTWSDEEKVEFLRVCAAPFTPGEADLNSLREEIDSSPQARTEGEPNQ</sequence>
<feature type="compositionally biased region" description="Polar residues" evidence="1">
    <location>
        <begin position="124"/>
        <end position="136"/>
    </location>
</feature>
<dbReference type="RefSeq" id="WP_114023483.1">
    <property type="nucleotide sequence ID" value="NZ_QOIN01000047.1"/>
</dbReference>
<keyword evidence="3" id="KW-1185">Reference proteome</keyword>
<evidence type="ECO:0000256" key="1">
    <source>
        <dbReference type="SAM" id="MobiDB-lite"/>
    </source>
</evidence>
<organism evidence="2 3">
    <name type="scientific">Streptomyces diacarni</name>
    <dbReference type="NCBI Taxonomy" id="2800381"/>
    <lineage>
        <taxon>Bacteria</taxon>
        <taxon>Bacillati</taxon>
        <taxon>Actinomycetota</taxon>
        <taxon>Actinomycetes</taxon>
        <taxon>Kitasatosporales</taxon>
        <taxon>Streptomycetaceae</taxon>
        <taxon>Streptomyces</taxon>
    </lineage>
</organism>
<name>A0A367ERZ5_9ACTN</name>
<dbReference type="EMBL" id="QOIN01000047">
    <property type="protein sequence ID" value="RCG20733.1"/>
    <property type="molecule type" value="Genomic_DNA"/>
</dbReference>
<accession>A0A367ERZ5</accession>
<comment type="caution">
    <text evidence="2">The sequence shown here is derived from an EMBL/GenBank/DDBJ whole genome shotgun (WGS) entry which is preliminary data.</text>
</comment>
<evidence type="ECO:0000313" key="3">
    <source>
        <dbReference type="Proteomes" id="UP000252914"/>
    </source>
</evidence>
<gene>
    <name evidence="2" type="ORF">DTL70_20865</name>
</gene>
<reference evidence="2 3" key="1">
    <citation type="submission" date="2018-06" db="EMBL/GenBank/DDBJ databases">
        <title>Streptomyces reniochalinae sp. nov. and Streptomyces diacarnus sp. nov. from marine sponges.</title>
        <authorList>
            <person name="Li L."/>
        </authorList>
    </citation>
    <scope>NUCLEOTIDE SEQUENCE [LARGE SCALE GENOMIC DNA]</scope>
    <source>
        <strain evidence="2 3">LHW51701</strain>
    </source>
</reference>
<dbReference type="Proteomes" id="UP000252914">
    <property type="component" value="Unassembled WGS sequence"/>
</dbReference>
<evidence type="ECO:0000313" key="2">
    <source>
        <dbReference type="EMBL" id="RCG20733.1"/>
    </source>
</evidence>
<proteinExistence type="predicted"/>
<protein>
    <submittedName>
        <fullName evidence="2">Uncharacterized protein</fullName>
    </submittedName>
</protein>